<sequence length="48" mass="5327">MVRERVLAPVLWCLSCFRTRVEAVEAAPMTASRPVRPVDAGQPYRLAG</sequence>
<comment type="caution">
    <text evidence="1">The sequence shown here is derived from an EMBL/GenBank/DDBJ whole genome shotgun (WGS) entry which is preliminary data.</text>
</comment>
<dbReference type="PATRIC" id="fig|1244869.3.peg.3157"/>
<proteinExistence type="predicted"/>
<dbReference type="EMBL" id="AONQ01000046">
    <property type="protein sequence ID" value="EME68980.1"/>
    <property type="molecule type" value="Genomic_DNA"/>
</dbReference>
<evidence type="ECO:0000313" key="1">
    <source>
        <dbReference type="EMBL" id="EME68980.1"/>
    </source>
</evidence>
<accession>M2Z3N2</accession>
<dbReference type="AlphaFoldDB" id="M2Z3N2"/>
<dbReference type="Proteomes" id="UP000011744">
    <property type="component" value="Unassembled WGS sequence"/>
</dbReference>
<gene>
    <name evidence="1" type="ORF">H261_15737</name>
</gene>
<reference evidence="1 2" key="1">
    <citation type="journal article" date="2014" name="Genome Announc.">
        <title>Draft Genome Sequence of Magnetospirillum sp. Strain SO-1, a Freshwater Magnetotactic Bacterium Isolated from the Ol'khovka River, Russia.</title>
        <authorList>
            <person name="Grouzdev D.S."/>
            <person name="Dziuba M.V."/>
            <person name="Sukhacheva M.S."/>
            <person name="Mardanov A.V."/>
            <person name="Beletskiy A.V."/>
            <person name="Kuznetsov B.B."/>
            <person name="Skryabin K.G."/>
        </authorList>
    </citation>
    <scope>NUCLEOTIDE SEQUENCE [LARGE SCALE GENOMIC DNA]</scope>
    <source>
        <strain evidence="1 2">SO-1</strain>
    </source>
</reference>
<dbReference type="STRING" id="1244869.H261_15737"/>
<organism evidence="1 2">
    <name type="scientific">Paramagnetospirillum caucaseum</name>
    <dbReference type="NCBI Taxonomy" id="1244869"/>
    <lineage>
        <taxon>Bacteria</taxon>
        <taxon>Pseudomonadati</taxon>
        <taxon>Pseudomonadota</taxon>
        <taxon>Alphaproteobacteria</taxon>
        <taxon>Rhodospirillales</taxon>
        <taxon>Magnetospirillaceae</taxon>
        <taxon>Paramagnetospirillum</taxon>
    </lineage>
</organism>
<protein>
    <submittedName>
        <fullName evidence="1">Uncharacterized protein</fullName>
    </submittedName>
</protein>
<keyword evidence="2" id="KW-1185">Reference proteome</keyword>
<name>M2Z3N2_9PROT</name>
<evidence type="ECO:0000313" key="2">
    <source>
        <dbReference type="Proteomes" id="UP000011744"/>
    </source>
</evidence>